<dbReference type="CDD" id="cd19534">
    <property type="entry name" value="E_NRPS"/>
    <property type="match status" value="1"/>
</dbReference>
<dbReference type="Gene3D" id="3.30.300.30">
    <property type="match status" value="1"/>
</dbReference>
<evidence type="ECO:0000256" key="2">
    <source>
        <dbReference type="ARBA" id="ARBA00006432"/>
    </source>
</evidence>
<dbReference type="InterPro" id="IPR020806">
    <property type="entry name" value="PKS_PP-bd"/>
</dbReference>
<dbReference type="Pfam" id="PF00668">
    <property type="entry name" value="Condensation"/>
    <property type="match status" value="2"/>
</dbReference>
<dbReference type="Gene3D" id="3.40.50.980">
    <property type="match status" value="2"/>
</dbReference>
<dbReference type="GO" id="GO:0008610">
    <property type="term" value="P:lipid biosynthetic process"/>
    <property type="evidence" value="ECO:0007669"/>
    <property type="project" value="UniProtKB-ARBA"/>
</dbReference>
<dbReference type="InterPro" id="IPR009081">
    <property type="entry name" value="PP-bd_ACP"/>
</dbReference>
<comment type="cofactor">
    <cofactor evidence="1">
        <name>pantetheine 4'-phosphate</name>
        <dbReference type="ChEBI" id="CHEBI:47942"/>
    </cofactor>
</comment>
<evidence type="ECO:0000256" key="1">
    <source>
        <dbReference type="ARBA" id="ARBA00001957"/>
    </source>
</evidence>
<dbReference type="GO" id="GO:0043041">
    <property type="term" value="P:amino acid activation for nonribosomal peptide biosynthetic process"/>
    <property type="evidence" value="ECO:0007669"/>
    <property type="project" value="UniProtKB-ARBA"/>
</dbReference>
<dbReference type="InterPro" id="IPR025110">
    <property type="entry name" value="AMP-bd_C"/>
</dbReference>
<dbReference type="SUPFAM" id="SSF47336">
    <property type="entry name" value="ACP-like"/>
    <property type="match status" value="1"/>
</dbReference>
<dbReference type="InterPro" id="IPR001242">
    <property type="entry name" value="Condensation_dom"/>
</dbReference>
<dbReference type="FunFam" id="1.10.1200.10:FF:000005">
    <property type="entry name" value="Nonribosomal peptide synthetase 1"/>
    <property type="match status" value="1"/>
</dbReference>
<dbReference type="InterPro" id="IPR036736">
    <property type="entry name" value="ACP-like_sf"/>
</dbReference>
<dbReference type="GO" id="GO:0003824">
    <property type="term" value="F:catalytic activity"/>
    <property type="evidence" value="ECO:0007669"/>
    <property type="project" value="InterPro"/>
</dbReference>
<dbReference type="PROSITE" id="PS00455">
    <property type="entry name" value="AMP_BINDING"/>
    <property type="match status" value="1"/>
</dbReference>
<name>A0A6J4VSY2_9CYAN</name>
<dbReference type="Pfam" id="PF00550">
    <property type="entry name" value="PP-binding"/>
    <property type="match status" value="1"/>
</dbReference>
<dbReference type="CDD" id="cd05930">
    <property type="entry name" value="A_NRPS"/>
    <property type="match status" value="1"/>
</dbReference>
<dbReference type="InterPro" id="IPR000873">
    <property type="entry name" value="AMP-dep_synth/lig_dom"/>
</dbReference>
<keyword evidence="4" id="KW-0597">Phosphoprotein</keyword>
<reference evidence="7" key="1">
    <citation type="submission" date="2020-02" db="EMBL/GenBank/DDBJ databases">
        <authorList>
            <person name="Meier V. D."/>
        </authorList>
    </citation>
    <scope>NUCLEOTIDE SEQUENCE</scope>
    <source>
        <strain evidence="7">AVDCRST_MAG81</strain>
    </source>
</reference>
<dbReference type="Pfam" id="PF00501">
    <property type="entry name" value="AMP-binding"/>
    <property type="match status" value="1"/>
</dbReference>
<dbReference type="SUPFAM" id="SSF52777">
    <property type="entry name" value="CoA-dependent acyltransferases"/>
    <property type="match status" value="4"/>
</dbReference>
<dbReference type="PANTHER" id="PTHR45398">
    <property type="match status" value="1"/>
</dbReference>
<dbReference type="GO" id="GO:0044550">
    <property type="term" value="P:secondary metabolite biosynthetic process"/>
    <property type="evidence" value="ECO:0007669"/>
    <property type="project" value="UniProtKB-ARBA"/>
</dbReference>
<dbReference type="PANTHER" id="PTHR45398:SF1">
    <property type="entry name" value="ENZYME, PUTATIVE (JCVI)-RELATED"/>
    <property type="match status" value="1"/>
</dbReference>
<dbReference type="InterPro" id="IPR010060">
    <property type="entry name" value="NRPS_synth"/>
</dbReference>
<dbReference type="Gene3D" id="3.30.559.10">
    <property type="entry name" value="Chloramphenicol acetyltransferase-like domain"/>
    <property type="match status" value="2"/>
</dbReference>
<comment type="similarity">
    <text evidence="2">Belongs to the ATP-dependent AMP-binding enzyme family.</text>
</comment>
<dbReference type="GO" id="GO:0031177">
    <property type="term" value="F:phosphopantetheine binding"/>
    <property type="evidence" value="ECO:0007669"/>
    <property type="project" value="InterPro"/>
</dbReference>
<accession>A0A6J4VSY2</accession>
<evidence type="ECO:0000259" key="6">
    <source>
        <dbReference type="PROSITE" id="PS50075"/>
    </source>
</evidence>
<dbReference type="PROSITE" id="PS00012">
    <property type="entry name" value="PHOSPHOPANTETHEINE"/>
    <property type="match status" value="1"/>
</dbReference>
<dbReference type="Pfam" id="PF13193">
    <property type="entry name" value="AMP-binding_C"/>
    <property type="match status" value="1"/>
</dbReference>
<dbReference type="Gene3D" id="3.30.559.30">
    <property type="entry name" value="Nonribosomal peptide synthetase, condensation domain"/>
    <property type="match status" value="2"/>
</dbReference>
<proteinExistence type="inferred from homology"/>
<gene>
    <name evidence="7" type="ORF">AVDCRST_MAG81-4346</name>
</gene>
<feature type="domain" description="Carrier" evidence="6">
    <location>
        <begin position="968"/>
        <end position="1042"/>
    </location>
</feature>
<dbReference type="InterPro" id="IPR006162">
    <property type="entry name" value="Ppantetheine_attach_site"/>
</dbReference>
<dbReference type="GO" id="GO:0017000">
    <property type="term" value="P:antibiotic biosynthetic process"/>
    <property type="evidence" value="ECO:0007669"/>
    <property type="project" value="UniProtKB-KW"/>
</dbReference>
<dbReference type="EMBL" id="CADCWO010000226">
    <property type="protein sequence ID" value="CAA9588152.1"/>
    <property type="molecule type" value="Genomic_DNA"/>
</dbReference>
<dbReference type="InterPro" id="IPR045851">
    <property type="entry name" value="AMP-bd_C_sf"/>
</dbReference>
<evidence type="ECO:0000256" key="4">
    <source>
        <dbReference type="ARBA" id="ARBA00022553"/>
    </source>
</evidence>
<protein>
    <submittedName>
        <fullName evidence="7">Polyketide synthase modules and related proteins</fullName>
    </submittedName>
</protein>
<evidence type="ECO:0000313" key="7">
    <source>
        <dbReference type="EMBL" id="CAA9588152.1"/>
    </source>
</evidence>
<evidence type="ECO:0000256" key="5">
    <source>
        <dbReference type="ARBA" id="ARBA00023194"/>
    </source>
</evidence>
<dbReference type="SUPFAM" id="SSF56801">
    <property type="entry name" value="Acetyl-CoA synthetase-like"/>
    <property type="match status" value="1"/>
</dbReference>
<dbReference type="FunFam" id="3.40.50.12780:FF:000012">
    <property type="entry name" value="Non-ribosomal peptide synthetase"/>
    <property type="match status" value="1"/>
</dbReference>
<dbReference type="FunFam" id="2.30.38.10:FF:000001">
    <property type="entry name" value="Non-ribosomal peptide synthetase PvdI"/>
    <property type="match status" value="1"/>
</dbReference>
<dbReference type="PROSITE" id="PS50075">
    <property type="entry name" value="CARRIER"/>
    <property type="match status" value="1"/>
</dbReference>
<dbReference type="SMART" id="SM00823">
    <property type="entry name" value="PKS_PP"/>
    <property type="match status" value="1"/>
</dbReference>
<dbReference type="InterPro" id="IPR023213">
    <property type="entry name" value="CAT-like_dom_sf"/>
</dbReference>
<dbReference type="Gene3D" id="1.10.1200.10">
    <property type="entry name" value="ACP-like"/>
    <property type="match status" value="1"/>
</dbReference>
<dbReference type="FunFam" id="3.40.50.980:FF:000001">
    <property type="entry name" value="Non-ribosomal peptide synthetase"/>
    <property type="match status" value="1"/>
</dbReference>
<keyword evidence="5" id="KW-0045">Antibiotic biosynthesis</keyword>
<dbReference type="InterPro" id="IPR020845">
    <property type="entry name" value="AMP-binding_CS"/>
</dbReference>
<sequence length="1523" mass="167324">MSQAIALQGFSLSPQQKRLWQLQPAVSGSAYRVEAVIEIQGPLQIDRLRKALEQVVARHEILRTTFSTLPGMTLPLQVIGDRVQVDLQVKSADTLEPCSEQAQEQEASFHVTCIQHTSDQHQLHLSLPALQMDAASLRQFVMELAQSYAGATCKEDPFQYADIATWQNDLLEEPDSAMVEDLAAVSARSYWQQLNLDALTVPLPLAKSRSALANSNFQPQIQSISLNVEVLTALQAQAELYQVSLSTLLLTSWIVFLQRLTQAENLVVGVATDGRHYEELATALGPLAKILPVTVTLNGEIPFSTLISQVQAQVQAALNWQDAFDWKVLKLPAFQSENIAYCPFSFAFTAGEAAVTAGDLSFKLQRLATFSDRFSVQLTCRVTATSLDLDFYYNSTEYSGTVITQLAGYFQTLLQGVVEQPDSAINRLPLLTAGDRQGLLTLHQTTVAYPLDQGIYQLFEAQVQQTPGAVAVVSEQGSLTYAELNARANQLAHYLQQQGVGPEVIVGLCLERSPALIIGLLAILKAGGAFLPLDPDWPDQRLSRLAQSAQSALVVTQQSFVPRWSDRPILVLDQAMAHWSEMPESNLEPTITSSCLAYVMYTSGSTGQPKGVAVEHRQLLNYVCGISERLNLPPGASFGLASTIAADLGYTIGFSALCTGGCLHLITQERATDPVAFADYCRRTPLDVLKLTPSHLAALLTSEHAAALLPRQRLILGGEALPWRLIQQVRGLGAACQIWNHYGPTEATIGVLTAPVPDLADMSTATVSLGQPLPNTQVYLLDEQQQPIPLGVAGEIYIGGAGVARGYLHQPALTQERFIANPFVAEISNSNSIGTRLYRTGDCARYLPDGSLEFLGRQDDQVKIRGFRIEPGEIEAILQQQPEVAQAVVVARSDANGQAQLVGYIVTRPSTEPSLTTLQRALQAQLPAYMVPALVRLKTLPLLPNGKVDRQALPDPETVHSNTPAYVPPSTPVEVALAEIWAKLLNLSQVGIHDKFFALGGDSILSIQMIARAHQIGVRLTPKQIYQHQTIAELATVADTTSTVQTEQGTVMGPVPLTPIQNWFFEQATCDPHYWNQSLLLEPQELLDPHVLQQAVQYLLQHHDALRSRFQPAEQGWQQMIHALDSEIPVEAVDLTALPLAEQWQALEAKATQLQGSLDLTTGPLLRVGLFQLNRDGAAVQRLLIVIHHLVVDGVSWRILLEDLQTAYQHLIQGQAVQLPAKTTSVQQWSQYLQEYVHSDAAQQGLHWQEGLRNPPDTLPVDTTAQFITTASLQTIELALSPAETKALLHELPQTARAQVQEILLTALVQTLTQWASRSSICLDLEGHGREDLFETVDLSRTVGWFTSLFPVQLNLTPGLTPAAALQSIRTQLRQIPQGGIGYGLWRYLSADPSAQNYPTSPVRFNYLGQADASFTPSSFRWATEPCGPSRSDRHCTPYLLDISGLVQAERLQLTWTYSDRLYQKTTIQHLVQQFEQNLRSLLTCGQTPEPYTLNDFPLANVHQTDLNKLLLKLNQAGGEKLT</sequence>
<dbReference type="InterPro" id="IPR010071">
    <property type="entry name" value="AA_adenyl_dom"/>
</dbReference>
<dbReference type="NCBIfam" id="TIGR01733">
    <property type="entry name" value="AA-adenyl-dom"/>
    <property type="match status" value="1"/>
</dbReference>
<dbReference type="Gene3D" id="2.30.38.10">
    <property type="entry name" value="Luciferase, Domain 3"/>
    <property type="match status" value="1"/>
</dbReference>
<keyword evidence="3" id="KW-0596">Phosphopantetheine</keyword>
<dbReference type="NCBIfam" id="TIGR01720">
    <property type="entry name" value="NRPS-para261"/>
    <property type="match status" value="1"/>
</dbReference>
<dbReference type="FunFam" id="3.30.300.30:FF:000010">
    <property type="entry name" value="Enterobactin synthetase component F"/>
    <property type="match status" value="1"/>
</dbReference>
<evidence type="ECO:0000256" key="3">
    <source>
        <dbReference type="ARBA" id="ARBA00022450"/>
    </source>
</evidence>
<organism evidence="7">
    <name type="scientific">uncultured Synechococcales cyanobacterium</name>
    <dbReference type="NCBI Taxonomy" id="1936017"/>
    <lineage>
        <taxon>Bacteria</taxon>
        <taxon>Bacillati</taxon>
        <taxon>Cyanobacteriota</taxon>
        <taxon>Cyanophyceae</taxon>
        <taxon>Synechococcales</taxon>
        <taxon>environmental samples</taxon>
    </lineage>
</organism>